<feature type="domain" description="Ketoreductase" evidence="4">
    <location>
        <begin position="7"/>
        <end position="183"/>
    </location>
</feature>
<dbReference type="PRINTS" id="PR00081">
    <property type="entry name" value="GDHRDH"/>
</dbReference>
<sequence>MTHFKDKTFWLVGASEGLGRALAEKLSAEGAHLVISARNGPRLASLAAGLPNTRVLILDVTDDAAVKAAANSIGGLDGVIYNAGAYEPMSAQQWQQDTALRVVDVNLTGAMRVLGAVMPKFVAQNSGDITLIGSLAGYRGLPKAIGYGASKAAIVSLAETMRHDLKDLNITVRLANPGFIKTRLTDKNAFKMPMLMTPDEAAEHVLRAMRGRRFRTDFPRPFSWALKLLHILPDWIIYRGK</sequence>
<dbReference type="GO" id="GO:0016020">
    <property type="term" value="C:membrane"/>
    <property type="evidence" value="ECO:0007669"/>
    <property type="project" value="TreeGrafter"/>
</dbReference>
<keyword evidence="6" id="KW-1185">Reference proteome</keyword>
<name>A0A0P1EV16_9RHOB</name>
<dbReference type="InterPro" id="IPR036291">
    <property type="entry name" value="NAD(P)-bd_dom_sf"/>
</dbReference>
<evidence type="ECO:0000313" key="6">
    <source>
        <dbReference type="Proteomes" id="UP000054823"/>
    </source>
</evidence>
<dbReference type="PANTHER" id="PTHR44196:SF1">
    <property type="entry name" value="DEHYDROGENASE_REDUCTASE SDR FAMILY MEMBER 7B"/>
    <property type="match status" value="1"/>
</dbReference>
<evidence type="ECO:0000256" key="2">
    <source>
        <dbReference type="ARBA" id="ARBA00023002"/>
    </source>
</evidence>
<evidence type="ECO:0000256" key="1">
    <source>
        <dbReference type="ARBA" id="ARBA00006484"/>
    </source>
</evidence>
<dbReference type="Gene3D" id="3.40.50.720">
    <property type="entry name" value="NAD(P)-binding Rossmann-like Domain"/>
    <property type="match status" value="1"/>
</dbReference>
<reference evidence="5 6" key="1">
    <citation type="submission" date="2015-09" db="EMBL/GenBank/DDBJ databases">
        <authorList>
            <consortium name="Swine Surveillance"/>
        </authorList>
    </citation>
    <scope>NUCLEOTIDE SEQUENCE [LARGE SCALE GENOMIC DNA]</scope>
    <source>
        <strain evidence="5 6">CECT 7688</strain>
    </source>
</reference>
<dbReference type="PRINTS" id="PR00080">
    <property type="entry name" value="SDRFAMILY"/>
</dbReference>
<dbReference type="EC" id="1.-.-.-" evidence="5"/>
<organism evidence="5 6">
    <name type="scientific">Shimia marina</name>
    <dbReference type="NCBI Taxonomy" id="321267"/>
    <lineage>
        <taxon>Bacteria</taxon>
        <taxon>Pseudomonadati</taxon>
        <taxon>Pseudomonadota</taxon>
        <taxon>Alphaproteobacteria</taxon>
        <taxon>Rhodobacterales</taxon>
        <taxon>Roseobacteraceae</taxon>
    </lineage>
</organism>
<dbReference type="RefSeq" id="WP_058241368.1">
    <property type="nucleotide sequence ID" value="NZ_CYPW01000040.1"/>
</dbReference>
<dbReference type="Pfam" id="PF00106">
    <property type="entry name" value="adh_short"/>
    <property type="match status" value="1"/>
</dbReference>
<dbReference type="PROSITE" id="PS00061">
    <property type="entry name" value="ADH_SHORT"/>
    <property type="match status" value="1"/>
</dbReference>
<dbReference type="InterPro" id="IPR002347">
    <property type="entry name" value="SDR_fam"/>
</dbReference>
<keyword evidence="2 5" id="KW-0560">Oxidoreductase</keyword>
<dbReference type="EMBL" id="CYPW01000040">
    <property type="protein sequence ID" value="CUH54221.1"/>
    <property type="molecule type" value="Genomic_DNA"/>
</dbReference>
<dbReference type="OrthoDB" id="335726at2"/>
<proteinExistence type="inferred from homology"/>
<dbReference type="Proteomes" id="UP000054823">
    <property type="component" value="Unassembled WGS sequence"/>
</dbReference>
<evidence type="ECO:0000313" key="5">
    <source>
        <dbReference type="EMBL" id="CUH54221.1"/>
    </source>
</evidence>
<dbReference type="InterPro" id="IPR020904">
    <property type="entry name" value="Sc_DH/Rdtase_CS"/>
</dbReference>
<dbReference type="STRING" id="321267.SHM7688_03691"/>
<evidence type="ECO:0000259" key="4">
    <source>
        <dbReference type="SMART" id="SM00822"/>
    </source>
</evidence>
<comment type="similarity">
    <text evidence="1 3">Belongs to the short-chain dehydrogenases/reductases (SDR) family.</text>
</comment>
<accession>A0A0P1EV16</accession>
<dbReference type="AlphaFoldDB" id="A0A0P1EV16"/>
<dbReference type="InterPro" id="IPR057326">
    <property type="entry name" value="KR_dom"/>
</dbReference>
<protein>
    <submittedName>
        <fullName evidence="5">Putative oxidoreductase</fullName>
        <ecNumber evidence="5">1.-.-.-</ecNumber>
    </submittedName>
</protein>
<evidence type="ECO:0000256" key="3">
    <source>
        <dbReference type="RuleBase" id="RU000363"/>
    </source>
</evidence>
<dbReference type="PANTHER" id="PTHR44196">
    <property type="entry name" value="DEHYDROGENASE/REDUCTASE SDR FAMILY MEMBER 7B"/>
    <property type="match status" value="1"/>
</dbReference>
<gene>
    <name evidence="5" type="ORF">SHM7688_03691</name>
</gene>
<dbReference type="SMART" id="SM00822">
    <property type="entry name" value="PKS_KR"/>
    <property type="match status" value="1"/>
</dbReference>
<dbReference type="SUPFAM" id="SSF51735">
    <property type="entry name" value="NAD(P)-binding Rossmann-fold domains"/>
    <property type="match status" value="1"/>
</dbReference>
<dbReference type="GO" id="GO:0016491">
    <property type="term" value="F:oxidoreductase activity"/>
    <property type="evidence" value="ECO:0007669"/>
    <property type="project" value="UniProtKB-KW"/>
</dbReference>